<name>A0A162BZ50_PENCH</name>
<dbReference type="Pfam" id="PF24494">
    <property type="entry name" value="DUF7587"/>
    <property type="match status" value="1"/>
</dbReference>
<reference evidence="2" key="1">
    <citation type="journal article" date="2014" name="Genome Announc.">
        <title>Complete sequencing and chromosome-scale genome assembly of the industrial progenitor strain P2niaD18 from the penicillin producer Penicillium chrysogenum.</title>
        <authorList>
            <person name="Specht T."/>
            <person name="Dahlmann T.A."/>
            <person name="Zadra I."/>
            <person name="Kurnsteiner H."/>
            <person name="Kuck U."/>
        </authorList>
    </citation>
    <scope>NUCLEOTIDE SEQUENCE [LARGE SCALE GENOMIC DNA]</scope>
    <source>
        <strain evidence="2">P2niaD18</strain>
    </source>
</reference>
<dbReference type="Proteomes" id="UP000076449">
    <property type="component" value="Chromosome IV"/>
</dbReference>
<dbReference type="EMBL" id="CM002801">
    <property type="protein sequence ID" value="KZN84143.1"/>
    <property type="molecule type" value="Genomic_DNA"/>
</dbReference>
<feature type="domain" description="DUF7587" evidence="1">
    <location>
        <begin position="11"/>
        <end position="154"/>
    </location>
</feature>
<sequence length="187" mass="21890">MDMFGLHTDEIPRILYRVQYRKSRTAYWADRGLEARDIDTRYNEEDLVEFGDAVQRHLNWDRQYTTIFISLFSDRSHAENWMLERHSRFHDRDCTLLEIDMNSLRDHYVFRAEEIVDTLSLSVPTAAQASIAKEYLVVHHIPPIAVLRRQTVHDITTRRVPFPSPLPVVSEDEAPAELISQLEALGL</sequence>
<protein>
    <recommendedName>
        <fullName evidence="1">DUF7587 domain-containing protein</fullName>
    </recommendedName>
</protein>
<accession>A0A162BZ50</accession>
<dbReference type="PhylomeDB" id="A0A162BZ50"/>
<dbReference type="InterPro" id="IPR056009">
    <property type="entry name" value="DUF7587"/>
</dbReference>
<organism evidence="2">
    <name type="scientific">Penicillium chrysogenum</name>
    <name type="common">Penicillium notatum</name>
    <dbReference type="NCBI Taxonomy" id="5076"/>
    <lineage>
        <taxon>Eukaryota</taxon>
        <taxon>Fungi</taxon>
        <taxon>Dikarya</taxon>
        <taxon>Ascomycota</taxon>
        <taxon>Pezizomycotina</taxon>
        <taxon>Eurotiomycetes</taxon>
        <taxon>Eurotiomycetidae</taxon>
        <taxon>Eurotiales</taxon>
        <taxon>Aspergillaceae</taxon>
        <taxon>Penicillium</taxon>
        <taxon>Penicillium chrysogenum species complex</taxon>
    </lineage>
</organism>
<dbReference type="AlphaFoldDB" id="A0A162BZ50"/>
<proteinExistence type="predicted"/>
<evidence type="ECO:0000313" key="2">
    <source>
        <dbReference type="EMBL" id="KZN84143.1"/>
    </source>
</evidence>
<evidence type="ECO:0000259" key="1">
    <source>
        <dbReference type="Pfam" id="PF24494"/>
    </source>
</evidence>
<dbReference type="PANTHER" id="PTHR40781">
    <property type="match status" value="1"/>
</dbReference>
<dbReference type="PANTHER" id="PTHR40781:SF1">
    <property type="match status" value="1"/>
</dbReference>
<gene>
    <name evidence="2" type="ORF">EN45_112610</name>
</gene>